<protein>
    <submittedName>
        <fullName evidence="10">Protein REVEILLE 4-like</fullName>
    </submittedName>
</protein>
<dbReference type="InterPro" id="IPR056195">
    <property type="entry name" value="HTH_70"/>
</dbReference>
<evidence type="ECO:0000259" key="9">
    <source>
        <dbReference type="PROSITE" id="PS51294"/>
    </source>
</evidence>
<dbReference type="PROSITE" id="PS51293">
    <property type="entry name" value="SANT"/>
    <property type="match status" value="1"/>
</dbReference>
<evidence type="ECO:0000313" key="10">
    <source>
        <dbReference type="EMBL" id="RLN28102.1"/>
    </source>
</evidence>
<feature type="domain" description="HTH myb-type" evidence="9">
    <location>
        <begin position="135"/>
        <end position="191"/>
    </location>
</feature>
<dbReference type="GO" id="GO:0003677">
    <property type="term" value="F:DNA binding"/>
    <property type="evidence" value="ECO:0007669"/>
    <property type="project" value="UniProtKB-KW"/>
</dbReference>
<keyword evidence="4" id="KW-0804">Transcription</keyword>
<dbReference type="GO" id="GO:0009744">
    <property type="term" value="P:response to sucrose"/>
    <property type="evidence" value="ECO:0007669"/>
    <property type="project" value="UniProtKB-ARBA"/>
</dbReference>
<dbReference type="CDD" id="cd00167">
    <property type="entry name" value="SANT"/>
    <property type="match status" value="1"/>
</dbReference>
<dbReference type="GO" id="GO:0003700">
    <property type="term" value="F:DNA-binding transcription factor activity"/>
    <property type="evidence" value="ECO:0007669"/>
    <property type="project" value="UniProtKB-ARBA"/>
</dbReference>
<dbReference type="AlphaFoldDB" id="A0A3L6SUI2"/>
<dbReference type="PROSITE" id="PS51294">
    <property type="entry name" value="HTH_MYB"/>
    <property type="match status" value="1"/>
</dbReference>
<accession>A0A3L6SUI2</accession>
<dbReference type="InterPro" id="IPR009057">
    <property type="entry name" value="Homeodomain-like_sf"/>
</dbReference>
<dbReference type="Pfam" id="PF23671">
    <property type="entry name" value="HTH_70"/>
    <property type="match status" value="1"/>
</dbReference>
<evidence type="ECO:0000256" key="1">
    <source>
        <dbReference type="ARBA" id="ARBA00004123"/>
    </source>
</evidence>
<dbReference type="InterPro" id="IPR017930">
    <property type="entry name" value="Myb_dom"/>
</dbReference>
<evidence type="ECO:0000256" key="3">
    <source>
        <dbReference type="ARBA" id="ARBA00023125"/>
    </source>
</evidence>
<keyword evidence="3" id="KW-0238">DNA-binding</keyword>
<proteinExistence type="predicted"/>
<dbReference type="Pfam" id="PF00249">
    <property type="entry name" value="Myb_DNA-binding"/>
    <property type="match status" value="1"/>
</dbReference>
<feature type="domain" description="Myb-like" evidence="7">
    <location>
        <begin position="135"/>
        <end position="187"/>
    </location>
</feature>
<sequence>MDPKFNGEWSAFEITMVKSLIASHNANNNYADGTNQKHNNIMNQLQAWFPLKEKRQVIKLYSELVVEMTMQAGQSGNQSMVAINNLVNGNYGTPVEHPTMDNMDMSLASLTGKKPEAMRMVEEAPQQQVIIPQQERRHKRLLWTTEEHRQFLRGLHVYGHGDWKNISRHFVTTKTPVQVSSHAQKYFLRVERTTEKQRFSINDISLNDATPWVHNNSSTRETLAFAGSAYNPNGHGSSSELATMNNLAQAWSPFLYSAGQASSSQATSWISQQMGASSAALTLEGDGSQMAWTGDQQGDFLPEQSMDIDNMY</sequence>
<keyword evidence="5" id="KW-0539">Nucleus</keyword>
<name>A0A3L6SUI2_PANMI</name>
<keyword evidence="2" id="KW-0805">Transcription regulation</keyword>
<evidence type="ECO:0000256" key="2">
    <source>
        <dbReference type="ARBA" id="ARBA00023015"/>
    </source>
</evidence>
<dbReference type="GO" id="GO:0009739">
    <property type="term" value="P:response to gibberellin"/>
    <property type="evidence" value="ECO:0007669"/>
    <property type="project" value="UniProtKB-ARBA"/>
</dbReference>
<dbReference type="Proteomes" id="UP000275267">
    <property type="component" value="Unassembled WGS sequence"/>
</dbReference>
<keyword evidence="11" id="KW-1185">Reference proteome</keyword>
<dbReference type="Gene3D" id="1.10.10.60">
    <property type="entry name" value="Homeodomain-like"/>
    <property type="match status" value="1"/>
</dbReference>
<dbReference type="GO" id="GO:0005634">
    <property type="term" value="C:nucleus"/>
    <property type="evidence" value="ECO:0007669"/>
    <property type="project" value="UniProtKB-SubCell"/>
</dbReference>
<dbReference type="NCBIfam" id="TIGR01557">
    <property type="entry name" value="myb_SHAQKYF"/>
    <property type="match status" value="1"/>
</dbReference>
<dbReference type="InterPro" id="IPR017884">
    <property type="entry name" value="SANT_dom"/>
</dbReference>
<dbReference type="SMART" id="SM00717">
    <property type="entry name" value="SANT"/>
    <property type="match status" value="1"/>
</dbReference>
<comment type="subcellular location">
    <subcellularLocation>
        <location evidence="1">Nucleus</location>
    </subcellularLocation>
</comment>
<dbReference type="EMBL" id="PQIB02000003">
    <property type="protein sequence ID" value="RLN28102.1"/>
    <property type="molecule type" value="Genomic_DNA"/>
</dbReference>
<dbReference type="InterPro" id="IPR006447">
    <property type="entry name" value="Myb_dom_plants"/>
</dbReference>
<evidence type="ECO:0000313" key="11">
    <source>
        <dbReference type="Proteomes" id="UP000275267"/>
    </source>
</evidence>
<evidence type="ECO:0000256" key="5">
    <source>
        <dbReference type="ARBA" id="ARBA00023242"/>
    </source>
</evidence>
<gene>
    <name evidence="10" type="ORF">C2845_PM05G12150</name>
</gene>
<dbReference type="InterPro" id="IPR001005">
    <property type="entry name" value="SANT/Myb"/>
</dbReference>
<feature type="domain" description="SANT" evidence="8">
    <location>
        <begin position="143"/>
        <end position="191"/>
    </location>
</feature>
<dbReference type="OrthoDB" id="582313at2759"/>
<dbReference type="PANTHER" id="PTHR44042:SF11">
    <property type="entry name" value="OS06G0173800 PROTEIN"/>
    <property type="match status" value="1"/>
</dbReference>
<evidence type="ECO:0000256" key="4">
    <source>
        <dbReference type="ARBA" id="ARBA00023163"/>
    </source>
</evidence>
<evidence type="ECO:0000259" key="7">
    <source>
        <dbReference type="PROSITE" id="PS50090"/>
    </source>
</evidence>
<evidence type="ECO:0000259" key="8">
    <source>
        <dbReference type="PROSITE" id="PS51293"/>
    </source>
</evidence>
<dbReference type="FunFam" id="1.10.10.60:FF:000009">
    <property type="entry name" value="transcription factor MYB1R1"/>
    <property type="match status" value="1"/>
</dbReference>
<dbReference type="PROSITE" id="PS50090">
    <property type="entry name" value="MYB_LIKE"/>
    <property type="match status" value="1"/>
</dbReference>
<evidence type="ECO:0000256" key="6">
    <source>
        <dbReference type="SAM" id="MobiDB-lite"/>
    </source>
</evidence>
<organism evidence="10 11">
    <name type="scientific">Panicum miliaceum</name>
    <name type="common">Proso millet</name>
    <name type="synonym">Broomcorn millet</name>
    <dbReference type="NCBI Taxonomy" id="4540"/>
    <lineage>
        <taxon>Eukaryota</taxon>
        <taxon>Viridiplantae</taxon>
        <taxon>Streptophyta</taxon>
        <taxon>Embryophyta</taxon>
        <taxon>Tracheophyta</taxon>
        <taxon>Spermatophyta</taxon>
        <taxon>Magnoliopsida</taxon>
        <taxon>Liliopsida</taxon>
        <taxon>Poales</taxon>
        <taxon>Poaceae</taxon>
        <taxon>PACMAD clade</taxon>
        <taxon>Panicoideae</taxon>
        <taxon>Panicodae</taxon>
        <taxon>Paniceae</taxon>
        <taxon>Panicinae</taxon>
        <taxon>Panicum</taxon>
        <taxon>Panicum sect. Panicum</taxon>
    </lineage>
</organism>
<dbReference type="STRING" id="4540.A0A3L6SUI2"/>
<reference evidence="11" key="1">
    <citation type="journal article" date="2019" name="Nat. Commun.">
        <title>The genome of broomcorn millet.</title>
        <authorList>
            <person name="Zou C."/>
            <person name="Miki D."/>
            <person name="Li D."/>
            <person name="Tang Q."/>
            <person name="Xiao L."/>
            <person name="Rajput S."/>
            <person name="Deng P."/>
            <person name="Jia W."/>
            <person name="Huang R."/>
            <person name="Zhang M."/>
            <person name="Sun Y."/>
            <person name="Hu J."/>
            <person name="Fu X."/>
            <person name="Schnable P.S."/>
            <person name="Li F."/>
            <person name="Zhang H."/>
            <person name="Feng B."/>
            <person name="Zhu X."/>
            <person name="Liu R."/>
            <person name="Schnable J.C."/>
            <person name="Zhu J.-K."/>
            <person name="Zhang H."/>
        </authorList>
    </citation>
    <scope>NUCLEOTIDE SEQUENCE [LARGE SCALE GENOMIC DNA]</scope>
</reference>
<feature type="region of interest" description="Disordered" evidence="6">
    <location>
        <begin position="291"/>
        <end position="312"/>
    </location>
</feature>
<dbReference type="SUPFAM" id="SSF46689">
    <property type="entry name" value="Homeodomain-like"/>
    <property type="match status" value="1"/>
</dbReference>
<comment type="caution">
    <text evidence="10">The sequence shown here is derived from an EMBL/GenBank/DDBJ whole genome shotgun (WGS) entry which is preliminary data.</text>
</comment>
<dbReference type="PANTHER" id="PTHR44042">
    <property type="entry name" value="DUPLICATED HOMEODOMAIN-LIKE SUPERFAMILY PROTEIN-RELATED"/>
    <property type="match status" value="1"/>
</dbReference>